<evidence type="ECO:0000313" key="4">
    <source>
        <dbReference type="EMBL" id="WZN61252.1"/>
    </source>
</evidence>
<dbReference type="PANTHER" id="PTHR43752:SF2">
    <property type="entry name" value="BNR_ASP-BOX REPEAT FAMILY PROTEIN"/>
    <property type="match status" value="1"/>
</dbReference>
<keyword evidence="2" id="KW-0812">Transmembrane</keyword>
<proteinExistence type="predicted"/>
<dbReference type="SUPFAM" id="SSF50939">
    <property type="entry name" value="Sialidases"/>
    <property type="match status" value="1"/>
</dbReference>
<keyword evidence="5" id="KW-1185">Reference proteome</keyword>
<dbReference type="InterPro" id="IPR036278">
    <property type="entry name" value="Sialidase_sf"/>
</dbReference>
<gene>
    <name evidence="4" type="ORF">HKI87_04g27870</name>
</gene>
<name>A0AAX4P4G2_9CHLO</name>
<dbReference type="PANTHER" id="PTHR43752">
    <property type="entry name" value="BNR/ASP-BOX REPEAT FAMILY PROTEIN"/>
    <property type="match status" value="1"/>
</dbReference>
<dbReference type="InterPro" id="IPR011040">
    <property type="entry name" value="Sialidase"/>
</dbReference>
<feature type="transmembrane region" description="Helical" evidence="2">
    <location>
        <begin position="6"/>
        <end position="26"/>
    </location>
</feature>
<evidence type="ECO:0000256" key="2">
    <source>
        <dbReference type="SAM" id="Phobius"/>
    </source>
</evidence>
<feature type="compositionally biased region" description="Basic residues" evidence="1">
    <location>
        <begin position="67"/>
        <end position="80"/>
    </location>
</feature>
<dbReference type="Gene3D" id="2.120.10.10">
    <property type="match status" value="1"/>
</dbReference>
<feature type="compositionally biased region" description="Basic and acidic residues" evidence="1">
    <location>
        <begin position="81"/>
        <end position="90"/>
    </location>
</feature>
<protein>
    <submittedName>
        <fullName evidence="4">Sialidase</fullName>
    </submittedName>
</protein>
<sequence length="550" mass="62295">MPAKTATANLLILLCCMLGSFLLVYMSKSLYWRLDSYGDVGDVRTFQRKDLMRPRRSGKLAKIPKPQLKKSRERKEKRKQQKEQEKERANKAGSSFGFGQDENAIKCADYDWNQLNMHKGIMIFTLKQCESYELLTQGRSLKPKKGAVMVDRRVELTGCPSGVSLDYDSTLEDVTEYCTNQTDGKLYNLGRKGPYAASVLGTHASNILELKDGTLAMTSFYGVEGGGNVSIVFSKFSEEEQAWSPPKVLNVHKTRSAQNPVIMEDRSGKLVLLHTSQQAGKGQGTSIIVKLASRSPYERWTKPRVVKFPGQKGPFTRHKMVLSEKNTWLLPVYYTPNGYRDYAEHYTDLLESKDGGETWTRRGSMSEPGQNLAQSTVIRLQGGQLMAFFRSRKERWVFTSYSYDDGRTWTKPLQTQIPNNNCGIAAVQLQSGAIALIFNNQRDDRFRWPLSIALSYDDGFTWPFIRDLEDDDEGHKLASCPRCVFGKKAEYSYPSVLQSKDGYIHVTYTYKRAFIKHVKIGEEWCKTGSTSGAFHGHDPGQMPSLFLLLP</sequence>
<dbReference type="CDD" id="cd15482">
    <property type="entry name" value="Sialidase_non-viral"/>
    <property type="match status" value="1"/>
</dbReference>
<dbReference type="AlphaFoldDB" id="A0AAX4P4G2"/>
<keyword evidence="2" id="KW-1133">Transmembrane helix</keyword>
<organism evidence="4 5">
    <name type="scientific">Chloropicon roscoffensis</name>
    <dbReference type="NCBI Taxonomy" id="1461544"/>
    <lineage>
        <taxon>Eukaryota</taxon>
        <taxon>Viridiplantae</taxon>
        <taxon>Chlorophyta</taxon>
        <taxon>Chloropicophyceae</taxon>
        <taxon>Chloropicales</taxon>
        <taxon>Chloropicaceae</taxon>
        <taxon>Chloropicon</taxon>
    </lineage>
</organism>
<feature type="region of interest" description="Disordered" evidence="1">
    <location>
        <begin position="55"/>
        <end position="97"/>
    </location>
</feature>
<reference evidence="4 5" key="1">
    <citation type="submission" date="2024-03" db="EMBL/GenBank/DDBJ databases">
        <title>Complete genome sequence of the green alga Chloropicon roscoffensis RCC1871.</title>
        <authorList>
            <person name="Lemieux C."/>
            <person name="Pombert J.-F."/>
            <person name="Otis C."/>
            <person name="Turmel M."/>
        </authorList>
    </citation>
    <scope>NUCLEOTIDE SEQUENCE [LARGE SCALE GENOMIC DNA]</scope>
    <source>
        <strain evidence="4 5">RCC1871</strain>
    </source>
</reference>
<evidence type="ECO:0000259" key="3">
    <source>
        <dbReference type="Pfam" id="PF13088"/>
    </source>
</evidence>
<dbReference type="Proteomes" id="UP001472866">
    <property type="component" value="Chromosome 04"/>
</dbReference>
<evidence type="ECO:0000256" key="1">
    <source>
        <dbReference type="SAM" id="MobiDB-lite"/>
    </source>
</evidence>
<evidence type="ECO:0000313" key="5">
    <source>
        <dbReference type="Proteomes" id="UP001472866"/>
    </source>
</evidence>
<dbReference type="EMBL" id="CP151504">
    <property type="protein sequence ID" value="WZN61252.1"/>
    <property type="molecule type" value="Genomic_DNA"/>
</dbReference>
<keyword evidence="2" id="KW-0472">Membrane</keyword>
<feature type="domain" description="Sialidase" evidence="3">
    <location>
        <begin position="224"/>
        <end position="506"/>
    </location>
</feature>
<accession>A0AAX4P4G2</accession>
<dbReference type="Pfam" id="PF13088">
    <property type="entry name" value="BNR_2"/>
    <property type="match status" value="1"/>
</dbReference>